<dbReference type="STRING" id="546871.SAMN04488543_3017"/>
<dbReference type="InterPro" id="IPR002575">
    <property type="entry name" value="Aminoglycoside_PTrfase"/>
</dbReference>
<keyword evidence="3" id="KW-1185">Reference proteome</keyword>
<dbReference type="OrthoDB" id="4706173at2"/>
<dbReference type="InterPro" id="IPR011009">
    <property type="entry name" value="Kinase-like_dom_sf"/>
</dbReference>
<dbReference type="Proteomes" id="UP000199092">
    <property type="component" value="Chromosome I"/>
</dbReference>
<dbReference type="Pfam" id="PF01636">
    <property type="entry name" value="APH"/>
    <property type="match status" value="1"/>
</dbReference>
<dbReference type="Gene3D" id="3.90.1200.10">
    <property type="match status" value="1"/>
</dbReference>
<dbReference type="EMBL" id="LT629749">
    <property type="protein sequence ID" value="SDT09437.1"/>
    <property type="molecule type" value="Genomic_DNA"/>
</dbReference>
<organism evidence="2 3">
    <name type="scientific">Friedmanniella luteola</name>
    <dbReference type="NCBI Taxonomy" id="546871"/>
    <lineage>
        <taxon>Bacteria</taxon>
        <taxon>Bacillati</taxon>
        <taxon>Actinomycetota</taxon>
        <taxon>Actinomycetes</taxon>
        <taxon>Propionibacteriales</taxon>
        <taxon>Nocardioidaceae</taxon>
        <taxon>Friedmanniella</taxon>
    </lineage>
</organism>
<evidence type="ECO:0000259" key="1">
    <source>
        <dbReference type="Pfam" id="PF01636"/>
    </source>
</evidence>
<reference evidence="2 3" key="1">
    <citation type="submission" date="2016-10" db="EMBL/GenBank/DDBJ databases">
        <authorList>
            <person name="de Groot N.N."/>
        </authorList>
    </citation>
    <scope>NUCLEOTIDE SEQUENCE [LARGE SCALE GENOMIC DNA]</scope>
    <source>
        <strain evidence="2 3">DSM 21741</strain>
    </source>
</reference>
<evidence type="ECO:0000313" key="2">
    <source>
        <dbReference type="EMBL" id="SDT09437.1"/>
    </source>
</evidence>
<dbReference type="SUPFAM" id="SSF56112">
    <property type="entry name" value="Protein kinase-like (PK-like)"/>
    <property type="match status" value="1"/>
</dbReference>
<dbReference type="GO" id="GO:0016740">
    <property type="term" value="F:transferase activity"/>
    <property type="evidence" value="ECO:0007669"/>
    <property type="project" value="UniProtKB-KW"/>
</dbReference>
<name>A0A1H1XJM4_9ACTN</name>
<dbReference type="RefSeq" id="WP_157720518.1">
    <property type="nucleotide sequence ID" value="NZ_LT629749.1"/>
</dbReference>
<gene>
    <name evidence="2" type="ORF">SAMN04488543_3017</name>
</gene>
<sequence>MGGSALTRPAPHRGPHGLPGSALTWAAALAPSRVVRVDAVAGGITATKWVLHLAVGDPVVLRWSDPRVWGAVGREHVRREALGCRLLAGTGLPAPRLLGSDPAGVHAGGPANLLSWRPGHVRLDRLGPAAIDAWAGLAAAVHRQAVPPERRPPPASSRVPPAPLVPPVPGWTRRPALWRRAVDVWAAGAPATPAGLLHRDFHLGNTLWQGDAVSGLVDWAETSWGPADLDVAHACCDVAMLHTAADAELFRAAYRRHGGRLDPDPDAARFWVVSDILGFLPDPAHILAGMADRRPDLTPEAVRRGLEDLLALTLG</sequence>
<feature type="domain" description="Aminoglycoside phosphotransferase" evidence="1">
    <location>
        <begin position="39"/>
        <end position="271"/>
    </location>
</feature>
<protein>
    <submittedName>
        <fullName evidence="2">Phosphotransferase enzyme family protein</fullName>
    </submittedName>
</protein>
<dbReference type="AlphaFoldDB" id="A0A1H1XJM4"/>
<keyword evidence="2" id="KW-0808">Transferase</keyword>
<evidence type="ECO:0000313" key="3">
    <source>
        <dbReference type="Proteomes" id="UP000199092"/>
    </source>
</evidence>
<accession>A0A1H1XJM4</accession>
<proteinExistence type="predicted"/>